<feature type="transmembrane region" description="Helical" evidence="7">
    <location>
        <begin position="36"/>
        <end position="56"/>
    </location>
</feature>
<comment type="caution">
    <text evidence="9">The sequence shown here is derived from an EMBL/GenBank/DDBJ whole genome shotgun (WGS) entry which is preliminary data.</text>
</comment>
<accession>A0A4R2BHV1</accession>
<keyword evidence="10" id="KW-1185">Reference proteome</keyword>
<evidence type="ECO:0000313" key="10">
    <source>
        <dbReference type="Proteomes" id="UP000295689"/>
    </source>
</evidence>
<evidence type="ECO:0000259" key="8">
    <source>
        <dbReference type="Pfam" id="PF04239"/>
    </source>
</evidence>
<evidence type="ECO:0000256" key="6">
    <source>
        <dbReference type="ARBA" id="ARBA00023136"/>
    </source>
</evidence>
<reference evidence="9 10" key="1">
    <citation type="journal article" date="2015" name="Stand. Genomic Sci.">
        <title>Genomic Encyclopedia of Bacterial and Archaeal Type Strains, Phase III: the genomes of soil and plant-associated and newly described type strains.</title>
        <authorList>
            <person name="Whitman W.B."/>
            <person name="Woyke T."/>
            <person name="Klenk H.P."/>
            <person name="Zhou Y."/>
            <person name="Lilburn T.G."/>
            <person name="Beck B.J."/>
            <person name="De Vos P."/>
            <person name="Vandamme P."/>
            <person name="Eisen J.A."/>
            <person name="Garrity G."/>
            <person name="Hugenholtz P."/>
            <person name="Kyrpides N.C."/>
        </authorList>
    </citation>
    <scope>NUCLEOTIDE SEQUENCE [LARGE SCALE GENOMIC DNA]</scope>
    <source>
        <strain evidence="9 10">CV53</strain>
    </source>
</reference>
<feature type="domain" description="YetF C-terminal" evidence="8">
    <location>
        <begin position="85"/>
        <end position="217"/>
    </location>
</feature>
<dbReference type="PANTHER" id="PTHR34582">
    <property type="entry name" value="UPF0702 TRANSMEMBRANE PROTEIN YCAP"/>
    <property type="match status" value="1"/>
</dbReference>
<evidence type="ECO:0000256" key="7">
    <source>
        <dbReference type="SAM" id="Phobius"/>
    </source>
</evidence>
<proteinExistence type="inferred from homology"/>
<keyword evidence="4 7" id="KW-0812">Transmembrane</keyword>
<dbReference type="InterPro" id="IPR007353">
    <property type="entry name" value="DUF421"/>
</dbReference>
<evidence type="ECO:0000256" key="5">
    <source>
        <dbReference type="ARBA" id="ARBA00022989"/>
    </source>
</evidence>
<dbReference type="Pfam" id="PF04239">
    <property type="entry name" value="DUF421"/>
    <property type="match status" value="1"/>
</dbReference>
<evidence type="ECO:0000256" key="4">
    <source>
        <dbReference type="ARBA" id="ARBA00022692"/>
    </source>
</evidence>
<dbReference type="PANTHER" id="PTHR34582:SF6">
    <property type="entry name" value="UPF0702 TRANSMEMBRANE PROTEIN YCAP"/>
    <property type="match status" value="1"/>
</dbReference>
<evidence type="ECO:0000256" key="3">
    <source>
        <dbReference type="ARBA" id="ARBA00022475"/>
    </source>
</evidence>
<evidence type="ECO:0000256" key="1">
    <source>
        <dbReference type="ARBA" id="ARBA00004651"/>
    </source>
</evidence>
<keyword evidence="5 7" id="KW-1133">Transmembrane helix</keyword>
<organism evidence="9 10">
    <name type="scientific">Mesobacillus foraminis</name>
    <dbReference type="NCBI Taxonomy" id="279826"/>
    <lineage>
        <taxon>Bacteria</taxon>
        <taxon>Bacillati</taxon>
        <taxon>Bacillota</taxon>
        <taxon>Bacilli</taxon>
        <taxon>Bacillales</taxon>
        <taxon>Bacillaceae</taxon>
        <taxon>Mesobacillus</taxon>
    </lineage>
</organism>
<dbReference type="InterPro" id="IPR023090">
    <property type="entry name" value="UPF0702_alpha/beta_dom_sf"/>
</dbReference>
<name>A0A4R2BHV1_9BACI</name>
<dbReference type="Proteomes" id="UP000295689">
    <property type="component" value="Unassembled WGS sequence"/>
</dbReference>
<keyword evidence="3" id="KW-1003">Cell membrane</keyword>
<keyword evidence="6 7" id="KW-0472">Membrane</keyword>
<dbReference type="RefSeq" id="WP_181215833.1">
    <property type="nucleotide sequence ID" value="NZ_JABUHM010000002.1"/>
</dbReference>
<evidence type="ECO:0000313" key="9">
    <source>
        <dbReference type="EMBL" id="TCN26621.1"/>
    </source>
</evidence>
<gene>
    <name evidence="9" type="ORF">EV146_103144</name>
</gene>
<dbReference type="EMBL" id="SLVV01000003">
    <property type="protein sequence ID" value="TCN26621.1"/>
    <property type="molecule type" value="Genomic_DNA"/>
</dbReference>
<protein>
    <submittedName>
        <fullName evidence="9">Uncharacterized membrane protein YcaP (DUF421 family)</fullName>
    </submittedName>
</protein>
<dbReference type="AlphaFoldDB" id="A0A4R2BHV1"/>
<evidence type="ECO:0000256" key="2">
    <source>
        <dbReference type="ARBA" id="ARBA00006448"/>
    </source>
</evidence>
<dbReference type="Gene3D" id="3.30.240.20">
    <property type="entry name" value="bsu07140 like domains"/>
    <property type="match status" value="2"/>
</dbReference>
<dbReference type="GO" id="GO:0005886">
    <property type="term" value="C:plasma membrane"/>
    <property type="evidence" value="ECO:0007669"/>
    <property type="project" value="UniProtKB-SubCell"/>
</dbReference>
<comment type="similarity">
    <text evidence="2">Belongs to the UPF0702 family.</text>
</comment>
<sequence>MDILMDSLKVIGRIITILPFLLFLGLYMGKRSIGELPVFDFMVVLVLGSVVGADIADPQIDHIHTVVAMIAIGLLQKLLVTAKLRNRRLGKMMTFEPTAVVYKGEFLPENLRRINYSIDSILQMLREKDVFHVKDVGIAIVEANGKLSVSLTPEKQTVKVSDLNLSARQMDYEIPIILDGEIQTVILKRLKKDKDWLREELEKQQIRGESEIFYAGVNSKGELNLTLKGRGISGVPPIFH</sequence>
<feature type="transmembrane region" description="Helical" evidence="7">
    <location>
        <begin position="12"/>
        <end position="29"/>
    </location>
</feature>
<feature type="transmembrane region" description="Helical" evidence="7">
    <location>
        <begin position="62"/>
        <end position="82"/>
    </location>
</feature>
<comment type="subcellular location">
    <subcellularLocation>
        <location evidence="1">Cell membrane</location>
        <topology evidence="1">Multi-pass membrane protein</topology>
    </subcellularLocation>
</comment>